<keyword evidence="1" id="KW-0812">Transmembrane</keyword>
<organism evidence="2 3">
    <name type="scientific">Canavalia gladiata</name>
    <name type="common">Sword bean</name>
    <name type="synonym">Dolichos gladiatus</name>
    <dbReference type="NCBI Taxonomy" id="3824"/>
    <lineage>
        <taxon>Eukaryota</taxon>
        <taxon>Viridiplantae</taxon>
        <taxon>Streptophyta</taxon>
        <taxon>Embryophyta</taxon>
        <taxon>Tracheophyta</taxon>
        <taxon>Spermatophyta</taxon>
        <taxon>Magnoliopsida</taxon>
        <taxon>eudicotyledons</taxon>
        <taxon>Gunneridae</taxon>
        <taxon>Pentapetalae</taxon>
        <taxon>rosids</taxon>
        <taxon>fabids</taxon>
        <taxon>Fabales</taxon>
        <taxon>Fabaceae</taxon>
        <taxon>Papilionoideae</taxon>
        <taxon>50 kb inversion clade</taxon>
        <taxon>NPAAA clade</taxon>
        <taxon>indigoferoid/millettioid clade</taxon>
        <taxon>Phaseoleae</taxon>
        <taxon>Canavalia</taxon>
    </lineage>
</organism>
<gene>
    <name evidence="2" type="ORF">VNO77_24815</name>
</gene>
<proteinExistence type="predicted"/>
<evidence type="ECO:0000256" key="1">
    <source>
        <dbReference type="SAM" id="Phobius"/>
    </source>
</evidence>
<name>A0AAN9QCZ0_CANGL</name>
<protein>
    <submittedName>
        <fullName evidence="2">Uncharacterized protein</fullName>
    </submittedName>
</protein>
<feature type="transmembrane region" description="Helical" evidence="1">
    <location>
        <begin position="21"/>
        <end position="45"/>
    </location>
</feature>
<dbReference type="EMBL" id="JAYMYQ010000005">
    <property type="protein sequence ID" value="KAK7330617.1"/>
    <property type="molecule type" value="Genomic_DNA"/>
</dbReference>
<accession>A0AAN9QCZ0</accession>
<comment type="caution">
    <text evidence="2">The sequence shown here is derived from an EMBL/GenBank/DDBJ whole genome shotgun (WGS) entry which is preliminary data.</text>
</comment>
<reference evidence="2 3" key="1">
    <citation type="submission" date="2024-01" db="EMBL/GenBank/DDBJ databases">
        <title>The genomes of 5 underutilized Papilionoideae crops provide insights into root nodulation and disease resistanc.</title>
        <authorList>
            <person name="Jiang F."/>
        </authorList>
    </citation>
    <scope>NUCLEOTIDE SEQUENCE [LARGE SCALE GENOMIC DNA]</scope>
    <source>
        <strain evidence="2">LVBAO_FW01</strain>
        <tissue evidence="2">Leaves</tissue>
    </source>
</reference>
<keyword evidence="3" id="KW-1185">Reference proteome</keyword>
<evidence type="ECO:0000313" key="3">
    <source>
        <dbReference type="Proteomes" id="UP001367508"/>
    </source>
</evidence>
<keyword evidence="1" id="KW-0472">Membrane</keyword>
<evidence type="ECO:0000313" key="2">
    <source>
        <dbReference type="EMBL" id="KAK7330617.1"/>
    </source>
</evidence>
<sequence>MLIASASSIRKIEINKWLCTSIQFFIVFRVIGAVSFGPGLLVSLLPPSNLIYWLPIPSSPEPTHQQLPSARASPIST</sequence>
<dbReference type="AlphaFoldDB" id="A0AAN9QCZ0"/>
<dbReference type="Proteomes" id="UP001367508">
    <property type="component" value="Unassembled WGS sequence"/>
</dbReference>
<keyword evidence="1" id="KW-1133">Transmembrane helix</keyword>